<comment type="cofactor">
    <cofactor evidence="1">
        <name>Zn(2+)</name>
        <dbReference type="ChEBI" id="CHEBI:29105"/>
    </cofactor>
</comment>
<sequence>MSVDLNVVGGTLATTNGKLDAGFAVEDETIVAVGKQKKLPTADQTLDVDGQLVLPGIVDPHVHIDGFNSIDTYKTGTAAAAKGGITTVINFAWQTWNGERSDDSDDAVWMDEGSLHTAIERQKQKATESYVDYGLHATVTAEDPSVVDEFESVVEGGIPTFKFFTAYDIAVSNGFLQVAFDRLAELDAVAVLHTEDTSVCQALTEKQQEEGRGSATDYPEARPDYTEAMALSDAAAVAEATGCQYYGIHTSSDAAATALAAVREDGSQFRGETCTHYTTLTEEAYGEQGTLALQSPPLRTQEDVDAMFKHLREGPLSVVSTDHVASTRADKTVDNWWDCSFGVNSLQTSLPVFHDEVINRRGHSYKFLVDAMARTPANTFGLPNKGRLTVGADADFVVFDPNETYTISAGENESQADYSVYEGREVTGRVKQTYLRGNCIVDETGIVADPGYGEFRERPVPNWGPQETHR</sequence>
<dbReference type="Gene3D" id="3.20.20.140">
    <property type="entry name" value="Metal-dependent hydrolases"/>
    <property type="match status" value="1"/>
</dbReference>
<proteinExistence type="inferred from homology"/>
<dbReference type="SUPFAM" id="SSF51338">
    <property type="entry name" value="Composite domain of metallo-dependent hydrolases"/>
    <property type="match status" value="1"/>
</dbReference>
<dbReference type="InterPro" id="IPR011059">
    <property type="entry name" value="Metal-dep_hydrolase_composite"/>
</dbReference>
<dbReference type="FunFam" id="3.20.20.140:FF:000174">
    <property type="entry name" value="Dihydropyrimidinase-related protein 2"/>
    <property type="match status" value="1"/>
</dbReference>
<keyword evidence="7" id="KW-1185">Reference proteome</keyword>
<name>A0A3A6Q7X3_9EURY</name>
<dbReference type="PANTHER" id="PTHR11647:SF1">
    <property type="entry name" value="COLLAPSIN RESPONSE MEDIATOR PROTEIN"/>
    <property type="match status" value="1"/>
</dbReference>
<dbReference type="InterPro" id="IPR006680">
    <property type="entry name" value="Amidohydro-rel"/>
</dbReference>
<comment type="caution">
    <text evidence="6">The sequence shown here is derived from an EMBL/GenBank/DDBJ whole genome shotgun (WGS) entry which is preliminary data.</text>
</comment>
<protein>
    <submittedName>
        <fullName evidence="6">Allantoinase</fullName>
    </submittedName>
</protein>
<dbReference type="GO" id="GO:0005829">
    <property type="term" value="C:cytosol"/>
    <property type="evidence" value="ECO:0007669"/>
    <property type="project" value="TreeGrafter"/>
</dbReference>
<gene>
    <name evidence="6" type="ORF">DP106_11270</name>
</gene>
<comment type="similarity">
    <text evidence="2">Belongs to the metallo-dependent hydrolases superfamily. Hydantoinase/dihydropyrimidinase family.</text>
</comment>
<dbReference type="EMBL" id="QMDW01000017">
    <property type="protein sequence ID" value="RJX48714.1"/>
    <property type="molecule type" value="Genomic_DNA"/>
</dbReference>
<accession>A0A3A6Q7X3</accession>
<keyword evidence="3" id="KW-0378">Hydrolase</keyword>
<dbReference type="GO" id="GO:0016812">
    <property type="term" value="F:hydrolase activity, acting on carbon-nitrogen (but not peptide) bonds, in cyclic amides"/>
    <property type="evidence" value="ECO:0007669"/>
    <property type="project" value="TreeGrafter"/>
</dbReference>
<reference evidence="6 7" key="1">
    <citation type="submission" date="2018-06" db="EMBL/GenBank/DDBJ databases">
        <title>Halonotius sp. F13-13 a new haloarchaeeon isolated from a solar saltern from Isla Cristina, Huelva, Spain.</title>
        <authorList>
            <person name="Duran-Viseras A."/>
            <person name="Sanchez-Porro C."/>
            <person name="Ventosa A."/>
        </authorList>
    </citation>
    <scope>NUCLEOTIDE SEQUENCE [LARGE SCALE GENOMIC DNA]</scope>
    <source>
        <strain evidence="6 7">CECT 7525</strain>
    </source>
</reference>
<dbReference type="AlphaFoldDB" id="A0A3A6Q7X3"/>
<dbReference type="InterPro" id="IPR050378">
    <property type="entry name" value="Metallo-dep_Hydrolases_sf"/>
</dbReference>
<dbReference type="RefSeq" id="WP_120085368.1">
    <property type="nucleotide sequence ID" value="NZ_QMDW01000017.1"/>
</dbReference>
<dbReference type="InterPro" id="IPR032466">
    <property type="entry name" value="Metal_Hydrolase"/>
</dbReference>
<evidence type="ECO:0000256" key="1">
    <source>
        <dbReference type="ARBA" id="ARBA00001947"/>
    </source>
</evidence>
<dbReference type="GO" id="GO:0006221">
    <property type="term" value="P:pyrimidine nucleotide biosynthetic process"/>
    <property type="evidence" value="ECO:0007669"/>
    <property type="project" value="UniProtKB-KW"/>
</dbReference>
<evidence type="ECO:0000256" key="2">
    <source>
        <dbReference type="ARBA" id="ARBA00008829"/>
    </source>
</evidence>
<evidence type="ECO:0000313" key="6">
    <source>
        <dbReference type="EMBL" id="RJX48714.1"/>
    </source>
</evidence>
<dbReference type="OrthoDB" id="8791at2157"/>
<dbReference type="PANTHER" id="PTHR11647">
    <property type="entry name" value="HYDRANTOINASE/DIHYDROPYRIMIDINASE FAMILY MEMBER"/>
    <property type="match status" value="1"/>
</dbReference>
<dbReference type="SUPFAM" id="SSF51556">
    <property type="entry name" value="Metallo-dependent hydrolases"/>
    <property type="match status" value="1"/>
</dbReference>
<feature type="domain" description="Amidohydrolase-related" evidence="5">
    <location>
        <begin position="52"/>
        <end position="438"/>
    </location>
</feature>
<keyword evidence="4" id="KW-0665">Pyrimidine biosynthesis</keyword>
<evidence type="ECO:0000256" key="3">
    <source>
        <dbReference type="ARBA" id="ARBA00022801"/>
    </source>
</evidence>
<evidence type="ECO:0000256" key="4">
    <source>
        <dbReference type="ARBA" id="ARBA00022975"/>
    </source>
</evidence>
<dbReference type="Gene3D" id="2.30.40.10">
    <property type="entry name" value="Urease, subunit C, domain 1"/>
    <property type="match status" value="1"/>
</dbReference>
<organism evidence="6 7">
    <name type="scientific">Halonotius pteroides</name>
    <dbReference type="NCBI Taxonomy" id="268735"/>
    <lineage>
        <taxon>Archaea</taxon>
        <taxon>Methanobacteriati</taxon>
        <taxon>Methanobacteriota</taxon>
        <taxon>Stenosarchaea group</taxon>
        <taxon>Halobacteria</taxon>
        <taxon>Halobacteriales</taxon>
        <taxon>Haloferacaceae</taxon>
        <taxon>Halonotius</taxon>
    </lineage>
</organism>
<evidence type="ECO:0000313" key="7">
    <source>
        <dbReference type="Proteomes" id="UP000281564"/>
    </source>
</evidence>
<dbReference type="Proteomes" id="UP000281564">
    <property type="component" value="Unassembled WGS sequence"/>
</dbReference>
<evidence type="ECO:0000259" key="5">
    <source>
        <dbReference type="Pfam" id="PF01979"/>
    </source>
</evidence>
<dbReference type="Pfam" id="PF01979">
    <property type="entry name" value="Amidohydro_1"/>
    <property type="match status" value="1"/>
</dbReference>